<sequence>MLSNELRDQPEGKVTRWAVFCVFWEDCLVSERVFMPDCTYFFVPELTEPGRGAEVCLVSKRMFIPDGTPVPTAKYYILTRRNRCTLNMVACSATSVESCLCLKAPRGFPRGKPRL</sequence>
<evidence type="ECO:0000313" key="1">
    <source>
        <dbReference type="EMBL" id="DAE05125.1"/>
    </source>
</evidence>
<proteinExistence type="predicted"/>
<protein>
    <submittedName>
        <fullName evidence="1">Uncharacterized protein</fullName>
    </submittedName>
</protein>
<dbReference type="EMBL" id="BK015403">
    <property type="protein sequence ID" value="DAE05125.1"/>
    <property type="molecule type" value="Genomic_DNA"/>
</dbReference>
<organism evidence="1">
    <name type="scientific">Siphoviridae sp. ctvNP11</name>
    <dbReference type="NCBI Taxonomy" id="2825721"/>
    <lineage>
        <taxon>Viruses</taxon>
        <taxon>Duplodnaviria</taxon>
        <taxon>Heunggongvirae</taxon>
        <taxon>Uroviricota</taxon>
        <taxon>Caudoviricetes</taxon>
    </lineage>
</organism>
<name>A0A8S5PET1_9CAUD</name>
<accession>A0A8S5PET1</accession>
<reference evidence="1" key="1">
    <citation type="journal article" date="2021" name="Proc. Natl. Acad. Sci. U.S.A.">
        <title>A Catalog of Tens of Thousands of Viruses from Human Metagenomes Reveals Hidden Associations with Chronic Diseases.</title>
        <authorList>
            <person name="Tisza M.J."/>
            <person name="Buck C.B."/>
        </authorList>
    </citation>
    <scope>NUCLEOTIDE SEQUENCE</scope>
    <source>
        <strain evidence="1">CtvNP11</strain>
    </source>
</reference>